<protein>
    <submittedName>
        <fullName evidence="5">Porin</fullName>
    </submittedName>
</protein>
<dbReference type="GO" id="GO:0016020">
    <property type="term" value="C:membrane"/>
    <property type="evidence" value="ECO:0007669"/>
    <property type="project" value="InterPro"/>
</dbReference>
<dbReference type="InterPro" id="IPR005318">
    <property type="entry name" value="OM_porin_bac"/>
</dbReference>
<dbReference type="KEGG" id="poj:PtoMrB4_31290"/>
<feature type="signal peptide" evidence="4">
    <location>
        <begin position="1"/>
        <end position="27"/>
    </location>
</feature>
<dbReference type="GO" id="GO:0015288">
    <property type="term" value="F:porin activity"/>
    <property type="evidence" value="ECO:0007669"/>
    <property type="project" value="TreeGrafter"/>
</dbReference>
<name>A0A679GIK2_9GAMM</name>
<accession>A0A679GIK2</accession>
<keyword evidence="3 4" id="KW-0732">Signal</keyword>
<dbReference type="AlphaFoldDB" id="A0A679GIK2"/>
<evidence type="ECO:0000256" key="4">
    <source>
        <dbReference type="SAM" id="SignalP"/>
    </source>
</evidence>
<dbReference type="Pfam" id="PF03573">
    <property type="entry name" value="OprD"/>
    <property type="match status" value="1"/>
</dbReference>
<dbReference type="PANTHER" id="PTHR34596:SF2">
    <property type="entry name" value="CHITOPORIN"/>
    <property type="match status" value="1"/>
</dbReference>
<dbReference type="PANTHER" id="PTHR34596">
    <property type="entry name" value="CHITOPORIN"/>
    <property type="match status" value="1"/>
</dbReference>
<reference evidence="5 6" key="1">
    <citation type="journal article" date="2020" name="Microbiol. Resour. Announc.">
        <title>Complete genome sequence of Pseudomonas otitidis strain MrB4, isolated from Lake Biwa in Japan.</title>
        <authorList>
            <person name="Miyazaki K."/>
            <person name="Hase E."/>
            <person name="Maruya T."/>
        </authorList>
    </citation>
    <scope>NUCLEOTIDE SEQUENCE [LARGE SCALE GENOMIC DNA]</scope>
    <source>
        <strain evidence="5 6">MrB4</strain>
    </source>
</reference>
<evidence type="ECO:0000256" key="1">
    <source>
        <dbReference type="ARBA" id="ARBA00009075"/>
    </source>
</evidence>
<comment type="similarity">
    <text evidence="1">Belongs to the outer membrane porin (Opr) (TC 1.B.25) family.</text>
</comment>
<evidence type="ECO:0000313" key="5">
    <source>
        <dbReference type="EMBL" id="BCA29152.1"/>
    </source>
</evidence>
<feature type="chain" id="PRO_5025620130" evidence="4">
    <location>
        <begin position="28"/>
        <end position="443"/>
    </location>
</feature>
<dbReference type="Proteomes" id="UP000501237">
    <property type="component" value="Chromosome"/>
</dbReference>
<evidence type="ECO:0000256" key="2">
    <source>
        <dbReference type="ARBA" id="ARBA00022448"/>
    </source>
</evidence>
<sequence>MSYLARASAALPAAGLLLCTLPLACQADDATRTGFVEGSSLQLINRNFYFNRDFRSRNDGLFNGRAQSYREEWAHGVQAFYSSGFTEGTLGVGLDAHALMGFKLDSGGGTSGTNLLPLDSRNHAENHYSTAGGALKLRAFDTELKVGDLFPITPVFQRGDGRLLPQSFRGVSVENHSLDDLTLMAGHLHAARNKASSNHDGEMSTEYGATPYRSASYFGGDYRFTDGTLLSLYRARFEDVWDQTYLSLGKRIELAEHRSLALGANLYRTRDQGSARAGRIDTDSWSAYARLTLGAHGFMLAYQRIDGDQPFDYLGDGDSIYLANSVLYSDFNSPNERSWQVRYDLDLAPYGVPGLSLMTRYLRGSGIDNSRVDPKGAYAYYARLGDGGRHWERDIEVKYVVQGGPAKDLSIALQQTIHRANSAQADGDVDQVRIITQYPLDIF</sequence>
<dbReference type="EMBL" id="AP022642">
    <property type="protein sequence ID" value="BCA29152.1"/>
    <property type="molecule type" value="Genomic_DNA"/>
</dbReference>
<dbReference type="RefSeq" id="WP_172433854.1">
    <property type="nucleotide sequence ID" value="NZ_AP022642.1"/>
</dbReference>
<dbReference type="Gene3D" id="2.40.160.10">
    <property type="entry name" value="Porin"/>
    <property type="match status" value="1"/>
</dbReference>
<organism evidence="5 6">
    <name type="scientific">Metapseudomonas otitidis</name>
    <dbReference type="NCBI Taxonomy" id="319939"/>
    <lineage>
        <taxon>Bacteria</taxon>
        <taxon>Pseudomonadati</taxon>
        <taxon>Pseudomonadota</taxon>
        <taxon>Gammaproteobacteria</taxon>
        <taxon>Pseudomonadales</taxon>
        <taxon>Pseudomonadaceae</taxon>
        <taxon>Metapseudomonas</taxon>
    </lineage>
</organism>
<dbReference type="GeneID" id="57398342"/>
<evidence type="ECO:0000256" key="3">
    <source>
        <dbReference type="ARBA" id="ARBA00022729"/>
    </source>
</evidence>
<proteinExistence type="inferred from homology"/>
<evidence type="ECO:0000313" key="6">
    <source>
        <dbReference type="Proteomes" id="UP000501237"/>
    </source>
</evidence>
<dbReference type="InterPro" id="IPR023614">
    <property type="entry name" value="Porin_dom_sf"/>
</dbReference>
<keyword evidence="2" id="KW-0813">Transport</keyword>
<gene>
    <name evidence="5" type="ORF">PtoMrB4_31290</name>
</gene>